<dbReference type="CDD" id="cd06559">
    <property type="entry name" value="Endonuclease_V"/>
    <property type="match status" value="1"/>
</dbReference>
<evidence type="ECO:0000256" key="2">
    <source>
        <dbReference type="ARBA" id="ARBA00004496"/>
    </source>
</evidence>
<sequence>MQEEIGRQVVTTDGFENIKLIGGADCTYFKDLVICCIVVLKYPTMEFVERTVHIGKISFPYISGFFSFREGEGTIRAYQKLSHKPDLLMINACGTTHPANAGFASHIGVVLDKPTIGITKRIFCGRAKIPQKGNEAQPLYHGRKQKGWLLKVLPETKPIVITVGHLTSTRSCLDITKKCLKGNKMPEPLRIAHRCAGEEKKKWGKSSGT</sequence>
<dbReference type="PANTHER" id="PTHR28511">
    <property type="entry name" value="ENDONUCLEASE V"/>
    <property type="match status" value="1"/>
</dbReference>
<evidence type="ECO:0000313" key="9">
    <source>
        <dbReference type="Proteomes" id="UP000193969"/>
    </source>
</evidence>
<dbReference type="Pfam" id="PF04493">
    <property type="entry name" value="Endonuclease_5"/>
    <property type="match status" value="1"/>
</dbReference>
<dbReference type="GO" id="GO:0006281">
    <property type="term" value="P:DNA repair"/>
    <property type="evidence" value="ECO:0007669"/>
    <property type="project" value="InterPro"/>
</dbReference>
<evidence type="ECO:0000256" key="6">
    <source>
        <dbReference type="ARBA" id="ARBA00022801"/>
    </source>
</evidence>
<dbReference type="Gene3D" id="3.30.2170.10">
    <property type="entry name" value="archaeoglobus fulgidus dsm 4304 superfamily"/>
    <property type="match status" value="1"/>
</dbReference>
<evidence type="ECO:0000313" key="8">
    <source>
        <dbReference type="EMBL" id="SMH30126.1"/>
    </source>
</evidence>
<dbReference type="PANTHER" id="PTHR28511:SF1">
    <property type="entry name" value="ENDONUCLEASE V"/>
    <property type="match status" value="1"/>
</dbReference>
<gene>
    <name evidence="7" type="ORF">EFE41_05920</name>
    <name evidence="8" type="ORF">SAMN06264941_0273</name>
</gene>
<reference evidence="9" key="1">
    <citation type="submission" date="2017-04" db="EMBL/GenBank/DDBJ databases">
        <authorList>
            <person name="Varghese N."/>
            <person name="Submissions S."/>
        </authorList>
    </citation>
    <scope>NUCLEOTIDE SEQUENCE [LARGE SCALE GENOMIC DNA]</scope>
    <source>
        <strain evidence="9">FDF-1</strain>
    </source>
</reference>
<comment type="catalytic activity">
    <reaction evidence="1">
        <text>Endonucleolytic cleavage at apurinic or apyrimidinic sites to products with a 5'-phosphate.</text>
        <dbReference type="EC" id="3.1.21.7"/>
    </reaction>
</comment>
<evidence type="ECO:0000256" key="5">
    <source>
        <dbReference type="ARBA" id="ARBA00022759"/>
    </source>
</evidence>
<evidence type="ECO:0000256" key="3">
    <source>
        <dbReference type="ARBA" id="ARBA00022490"/>
    </source>
</evidence>
<comment type="subcellular location">
    <subcellularLocation>
        <location evidence="2">Cytoplasm</location>
    </subcellularLocation>
</comment>
<dbReference type="EMBL" id="FXBN01000001">
    <property type="protein sequence ID" value="SMH30126.1"/>
    <property type="molecule type" value="Genomic_DNA"/>
</dbReference>
<evidence type="ECO:0000256" key="1">
    <source>
        <dbReference type="ARBA" id="ARBA00001835"/>
    </source>
</evidence>
<organism evidence="8 9">
    <name type="scientific">Methanohalophilus portucalensis FDF-1</name>
    <dbReference type="NCBI Taxonomy" id="523843"/>
    <lineage>
        <taxon>Archaea</taxon>
        <taxon>Methanobacteriati</taxon>
        <taxon>Methanobacteriota</taxon>
        <taxon>Stenosarchaea group</taxon>
        <taxon>Methanomicrobia</taxon>
        <taxon>Methanosarcinales</taxon>
        <taxon>Methanosarcinaceae</taxon>
        <taxon>Methanohalophilus</taxon>
    </lineage>
</organism>
<dbReference type="EMBL" id="RJJH01000011">
    <property type="protein sequence ID" value="RNI11100.1"/>
    <property type="molecule type" value="Genomic_DNA"/>
</dbReference>
<dbReference type="GO" id="GO:0005737">
    <property type="term" value="C:cytoplasm"/>
    <property type="evidence" value="ECO:0007669"/>
    <property type="project" value="UniProtKB-SubCell"/>
</dbReference>
<evidence type="ECO:0000313" key="10">
    <source>
        <dbReference type="Proteomes" id="UP000278252"/>
    </source>
</evidence>
<keyword evidence="5 8" id="KW-0255">Endonuclease</keyword>
<keyword evidence="4" id="KW-0540">Nuclease</keyword>
<keyword evidence="6" id="KW-0378">Hydrolase</keyword>
<keyword evidence="9" id="KW-1185">Reference proteome</keyword>
<accession>A0A1X7MYY6</accession>
<evidence type="ECO:0000256" key="4">
    <source>
        <dbReference type="ARBA" id="ARBA00022722"/>
    </source>
</evidence>
<dbReference type="GO" id="GO:0016891">
    <property type="term" value="F:RNA endonuclease activity producing 5'-phosphomonoesters, hydrolytic mechanism"/>
    <property type="evidence" value="ECO:0007669"/>
    <property type="project" value="TreeGrafter"/>
</dbReference>
<dbReference type="Proteomes" id="UP000193969">
    <property type="component" value="Unassembled WGS sequence"/>
</dbReference>
<dbReference type="GO" id="GO:0003727">
    <property type="term" value="F:single-stranded RNA binding"/>
    <property type="evidence" value="ECO:0007669"/>
    <property type="project" value="TreeGrafter"/>
</dbReference>
<keyword evidence="3" id="KW-0963">Cytoplasm</keyword>
<name>A0A1X7MYY6_9EURY</name>
<protein>
    <submittedName>
        <fullName evidence="8">Endonuclease V</fullName>
    </submittedName>
</protein>
<dbReference type="RefSeq" id="WP_084006229.1">
    <property type="nucleotide sequence ID" value="NZ_RJJH01000011.1"/>
</dbReference>
<dbReference type="GO" id="GO:0043737">
    <property type="term" value="F:deoxyribonuclease V activity"/>
    <property type="evidence" value="ECO:0007669"/>
    <property type="project" value="UniProtKB-EC"/>
</dbReference>
<dbReference type="OrthoDB" id="7885at2157"/>
<reference evidence="7 10" key="3">
    <citation type="submission" date="2018-10" db="EMBL/GenBank/DDBJ databases">
        <title>Cultivation of a novel Methanohalophilus strain from Kebrit Deep of the Red Sea and a genomic comparison of members of the genus Methanohalophilus.</title>
        <authorList>
            <person name="Guan Y."/>
            <person name="Ngugi D.K."/>
            <person name="Stingl U."/>
        </authorList>
    </citation>
    <scope>NUCLEOTIDE SEQUENCE [LARGE SCALE GENOMIC DNA]</scope>
    <source>
        <strain evidence="7 10">DSM 7471</strain>
    </source>
</reference>
<dbReference type="InterPro" id="IPR007581">
    <property type="entry name" value="Endonuclease-V"/>
</dbReference>
<dbReference type="Proteomes" id="UP000278252">
    <property type="component" value="Unassembled WGS sequence"/>
</dbReference>
<proteinExistence type="predicted"/>
<dbReference type="AlphaFoldDB" id="A0A1X7MYY6"/>
<evidence type="ECO:0000313" key="7">
    <source>
        <dbReference type="EMBL" id="RNI11100.1"/>
    </source>
</evidence>
<reference evidence="8" key="2">
    <citation type="submission" date="2017-04" db="EMBL/GenBank/DDBJ databases">
        <authorList>
            <person name="Afonso C.L."/>
            <person name="Miller P.J."/>
            <person name="Scott M.A."/>
            <person name="Spackman E."/>
            <person name="Goraichik I."/>
            <person name="Dimitrov K.M."/>
            <person name="Suarez D.L."/>
            <person name="Swayne D.E."/>
        </authorList>
    </citation>
    <scope>NUCLEOTIDE SEQUENCE [LARGE SCALE GENOMIC DNA]</scope>
    <source>
        <strain evidence="8">FDF-1</strain>
    </source>
</reference>